<gene>
    <name evidence="9" type="ORF">MYF79_23865</name>
</gene>
<keyword evidence="4" id="KW-0472">Membrane</keyword>
<sequence length="476" mass="54378">MKKNVLRIYLLLLCLLPATACEKFVNVPQPGTQIEEEKVFSSNETAISAMRGIYGEMLIMQASPYYTAVLTGLIGDELDYPTNEDEEEFYYHRINCGTNGYISQYWKLAYNYISRANVIFEKCSVSPSLDASVKKQLMAEALFIRAYWYLNLVNLFGDIPLALNSDYKANAELSRTPVSDVYKQIIDDLIIARQQLSITYVKDSNLSIDAERTRPNSACAGALLARAYLYDAKYAEAERAASLVISNPAYKIESIQSAFLRTSQEAIWQFALPTPNAMNINTMEGFWFILTNTPKNDHRTALSKTLMDAFEAGDQRRTYWTGVYIDTASVHPASYYYAYKYKIKNSTDPTEYTMMLRLAELYLIRAEARVHLGRYAEALADINVLRKRAGLFLYTLNNTQISQANLLKLIMKERQVELFTEQGHRWFDLKRSGSCDAVMEALALNNNNFWKPEYKLLPFPKAETLLNPNLQQNPGY</sequence>
<evidence type="ECO:0000259" key="8">
    <source>
        <dbReference type="Pfam" id="PF14322"/>
    </source>
</evidence>
<reference evidence="9 10" key="1">
    <citation type="submission" date="2022-04" db="EMBL/GenBank/DDBJ databases">
        <title>The arsenic-methylating capacity of Chitinophaga filiformis YT5 during chitin decomposition.</title>
        <authorList>
            <person name="Chen G."/>
            <person name="Liang Y."/>
        </authorList>
    </citation>
    <scope>NUCLEOTIDE SEQUENCE [LARGE SCALE GENOMIC DNA]</scope>
    <source>
        <strain evidence="9 10">YT5</strain>
    </source>
</reference>
<protein>
    <submittedName>
        <fullName evidence="9">RagB/SusD family nutrient uptake outer membrane protein</fullName>
    </submittedName>
</protein>
<proteinExistence type="inferred from homology"/>
<evidence type="ECO:0000256" key="2">
    <source>
        <dbReference type="ARBA" id="ARBA00006275"/>
    </source>
</evidence>
<dbReference type="RefSeq" id="WP_247810334.1">
    <property type="nucleotide sequence ID" value="NZ_CP095855.1"/>
</dbReference>
<evidence type="ECO:0000256" key="3">
    <source>
        <dbReference type="ARBA" id="ARBA00022729"/>
    </source>
</evidence>
<comment type="similarity">
    <text evidence="2">Belongs to the SusD family.</text>
</comment>
<feature type="chain" id="PRO_5046014519" evidence="6">
    <location>
        <begin position="21"/>
        <end position="476"/>
    </location>
</feature>
<comment type="subcellular location">
    <subcellularLocation>
        <location evidence="1">Cell outer membrane</location>
    </subcellularLocation>
</comment>
<evidence type="ECO:0000313" key="9">
    <source>
        <dbReference type="EMBL" id="UPK67993.1"/>
    </source>
</evidence>
<evidence type="ECO:0000259" key="7">
    <source>
        <dbReference type="Pfam" id="PF07980"/>
    </source>
</evidence>
<dbReference type="InterPro" id="IPR033985">
    <property type="entry name" value="SusD-like_N"/>
</dbReference>
<keyword evidence="10" id="KW-1185">Reference proteome</keyword>
<accession>A0ABY4HX36</accession>
<dbReference type="Proteomes" id="UP000830198">
    <property type="component" value="Chromosome"/>
</dbReference>
<feature type="domain" description="RagB/SusD" evidence="7">
    <location>
        <begin position="311"/>
        <end position="476"/>
    </location>
</feature>
<dbReference type="InterPro" id="IPR012944">
    <property type="entry name" value="SusD_RagB_dom"/>
</dbReference>
<dbReference type="InterPro" id="IPR011990">
    <property type="entry name" value="TPR-like_helical_dom_sf"/>
</dbReference>
<keyword evidence="3 6" id="KW-0732">Signal</keyword>
<dbReference type="Pfam" id="PF07980">
    <property type="entry name" value="SusD_RagB"/>
    <property type="match status" value="1"/>
</dbReference>
<evidence type="ECO:0000256" key="5">
    <source>
        <dbReference type="ARBA" id="ARBA00023237"/>
    </source>
</evidence>
<evidence type="ECO:0000313" key="10">
    <source>
        <dbReference type="Proteomes" id="UP000830198"/>
    </source>
</evidence>
<evidence type="ECO:0000256" key="1">
    <source>
        <dbReference type="ARBA" id="ARBA00004442"/>
    </source>
</evidence>
<dbReference type="CDD" id="cd08977">
    <property type="entry name" value="SusD"/>
    <property type="match status" value="1"/>
</dbReference>
<dbReference type="Gene3D" id="1.25.40.390">
    <property type="match status" value="1"/>
</dbReference>
<feature type="signal peptide" evidence="6">
    <location>
        <begin position="1"/>
        <end position="20"/>
    </location>
</feature>
<keyword evidence="5" id="KW-0998">Cell outer membrane</keyword>
<evidence type="ECO:0000256" key="6">
    <source>
        <dbReference type="SAM" id="SignalP"/>
    </source>
</evidence>
<evidence type="ECO:0000256" key="4">
    <source>
        <dbReference type="ARBA" id="ARBA00023136"/>
    </source>
</evidence>
<feature type="domain" description="SusD-like N-terminal" evidence="8">
    <location>
        <begin position="59"/>
        <end position="229"/>
    </location>
</feature>
<name>A0ABY4HX36_CHIFI</name>
<organism evidence="9 10">
    <name type="scientific">Chitinophaga filiformis</name>
    <name type="common">Myxococcus filiformis</name>
    <name type="synonym">Flexibacter filiformis</name>
    <dbReference type="NCBI Taxonomy" id="104663"/>
    <lineage>
        <taxon>Bacteria</taxon>
        <taxon>Pseudomonadati</taxon>
        <taxon>Bacteroidota</taxon>
        <taxon>Chitinophagia</taxon>
        <taxon>Chitinophagales</taxon>
        <taxon>Chitinophagaceae</taxon>
        <taxon>Chitinophaga</taxon>
    </lineage>
</organism>
<dbReference type="Pfam" id="PF14322">
    <property type="entry name" value="SusD-like_3"/>
    <property type="match status" value="1"/>
</dbReference>
<dbReference type="SUPFAM" id="SSF48452">
    <property type="entry name" value="TPR-like"/>
    <property type="match status" value="1"/>
</dbReference>
<dbReference type="EMBL" id="CP095855">
    <property type="protein sequence ID" value="UPK67993.1"/>
    <property type="molecule type" value="Genomic_DNA"/>
</dbReference>